<evidence type="ECO:0000256" key="9">
    <source>
        <dbReference type="ARBA" id="ARBA00023239"/>
    </source>
</evidence>
<dbReference type="PIRSF" id="PIRSF001435">
    <property type="entry name" value="Nth"/>
    <property type="match status" value="1"/>
</dbReference>
<keyword evidence="6 11" id="KW-0408">Iron</keyword>
<dbReference type="PANTHER" id="PTHR43286:SF1">
    <property type="entry name" value="ENDONUCLEASE III-LIKE PROTEIN 1"/>
    <property type="match status" value="1"/>
</dbReference>
<comment type="caution">
    <text evidence="13">The sequence shown here is derived from an EMBL/GenBank/DDBJ whole genome shotgun (WGS) entry which is preliminary data.</text>
</comment>
<protein>
    <recommendedName>
        <fullName evidence="11">Endonuclease III</fullName>
        <ecNumber evidence="11">4.2.99.18</ecNumber>
    </recommendedName>
    <alternativeName>
        <fullName evidence="11">DNA-(apurinic or apyrimidinic site) lyase</fullName>
    </alternativeName>
</protein>
<dbReference type="InterPro" id="IPR003265">
    <property type="entry name" value="HhH-GPD_domain"/>
</dbReference>
<dbReference type="EC" id="4.2.99.18" evidence="11"/>
<proteinExistence type="inferred from homology"/>
<feature type="binding site" evidence="11">
    <location>
        <position position="191"/>
    </location>
    <ligand>
        <name>[4Fe-4S] cluster</name>
        <dbReference type="ChEBI" id="CHEBI:49883"/>
    </ligand>
</feature>
<dbReference type="GO" id="GO:0003677">
    <property type="term" value="F:DNA binding"/>
    <property type="evidence" value="ECO:0007669"/>
    <property type="project" value="UniProtKB-UniRule"/>
</dbReference>
<evidence type="ECO:0000256" key="5">
    <source>
        <dbReference type="ARBA" id="ARBA00022801"/>
    </source>
</evidence>
<evidence type="ECO:0000313" key="14">
    <source>
        <dbReference type="Proteomes" id="UP000179243"/>
    </source>
</evidence>
<evidence type="ECO:0000256" key="11">
    <source>
        <dbReference type="HAMAP-Rule" id="MF_00942"/>
    </source>
</evidence>
<dbReference type="GO" id="GO:0051539">
    <property type="term" value="F:4 iron, 4 sulfur cluster binding"/>
    <property type="evidence" value="ECO:0007669"/>
    <property type="project" value="UniProtKB-UniRule"/>
</dbReference>
<name>A0A1F7FK35_UNCRA</name>
<dbReference type="InterPro" id="IPR011257">
    <property type="entry name" value="DNA_glycosylase"/>
</dbReference>
<feature type="domain" description="HhH-GPD" evidence="12">
    <location>
        <begin position="35"/>
        <end position="182"/>
    </location>
</feature>
<evidence type="ECO:0000256" key="7">
    <source>
        <dbReference type="ARBA" id="ARBA00023014"/>
    </source>
</evidence>
<feature type="binding site" evidence="11">
    <location>
        <position position="184"/>
    </location>
    <ligand>
        <name>[4Fe-4S] cluster</name>
        <dbReference type="ChEBI" id="CHEBI:49883"/>
    </ligand>
</feature>
<keyword evidence="5 11" id="KW-0378">Hydrolase</keyword>
<dbReference type="Gene3D" id="1.10.1670.10">
    <property type="entry name" value="Helix-hairpin-Helix base-excision DNA repair enzymes (C-terminal)"/>
    <property type="match status" value="1"/>
</dbReference>
<keyword evidence="3 11" id="KW-0479">Metal-binding</keyword>
<dbReference type="SUPFAM" id="SSF48150">
    <property type="entry name" value="DNA-glycosylase"/>
    <property type="match status" value="1"/>
</dbReference>
<dbReference type="InterPro" id="IPR004035">
    <property type="entry name" value="Endouclease-III_FeS-bd_BS"/>
</dbReference>
<keyword evidence="11" id="KW-0238">DNA-binding</keyword>
<keyword evidence="8 11" id="KW-0234">DNA repair</keyword>
<keyword evidence="4 11" id="KW-0227">DNA damage</keyword>
<accession>A0A1F7FK35</accession>
<dbReference type="InterPro" id="IPR005759">
    <property type="entry name" value="Nth"/>
</dbReference>
<dbReference type="SMART" id="SM00478">
    <property type="entry name" value="ENDO3c"/>
    <property type="match status" value="1"/>
</dbReference>
<dbReference type="AlphaFoldDB" id="A0A1F7FK35"/>
<dbReference type="Gene3D" id="1.10.340.30">
    <property type="entry name" value="Hypothetical protein, domain 2"/>
    <property type="match status" value="1"/>
</dbReference>
<keyword evidence="2 11" id="KW-0004">4Fe-4S</keyword>
<dbReference type="Pfam" id="PF00730">
    <property type="entry name" value="HhH-GPD"/>
    <property type="match status" value="1"/>
</dbReference>
<keyword evidence="10 11" id="KW-0326">Glycosidase</keyword>
<evidence type="ECO:0000256" key="10">
    <source>
        <dbReference type="ARBA" id="ARBA00023295"/>
    </source>
</evidence>
<keyword evidence="9 11" id="KW-0456">Lyase</keyword>
<comment type="catalytic activity">
    <reaction evidence="11">
        <text>2'-deoxyribonucleotide-(2'-deoxyribose 5'-phosphate)-2'-deoxyribonucleotide-DNA = a 3'-end 2'-deoxyribonucleotide-(2,3-dehydro-2,3-deoxyribose 5'-phosphate)-DNA + a 5'-end 5'-phospho-2'-deoxyribonucleoside-DNA + H(+)</text>
        <dbReference type="Rhea" id="RHEA:66592"/>
        <dbReference type="Rhea" id="RHEA-COMP:13180"/>
        <dbReference type="Rhea" id="RHEA-COMP:16897"/>
        <dbReference type="Rhea" id="RHEA-COMP:17067"/>
        <dbReference type="ChEBI" id="CHEBI:15378"/>
        <dbReference type="ChEBI" id="CHEBI:136412"/>
        <dbReference type="ChEBI" id="CHEBI:157695"/>
        <dbReference type="ChEBI" id="CHEBI:167181"/>
        <dbReference type="EC" id="4.2.99.18"/>
    </reaction>
</comment>
<dbReference type="EMBL" id="MFYX01000014">
    <property type="protein sequence ID" value="OGK07085.1"/>
    <property type="molecule type" value="Genomic_DNA"/>
</dbReference>
<dbReference type="GO" id="GO:0006285">
    <property type="term" value="P:base-excision repair, AP site formation"/>
    <property type="evidence" value="ECO:0007669"/>
    <property type="project" value="TreeGrafter"/>
</dbReference>
<dbReference type="InterPro" id="IPR023170">
    <property type="entry name" value="HhH_base_excis_C"/>
</dbReference>
<sequence>MAILRKGYSSWYVPIVTKIADTQRDPFQVLIATIISLRTKDDVTAAASERLFGLARTPERMARLSEHAIRTAIFPAGFYKTKARTIISVCAKLESQYNGRVPDTLEELLAFKGVGRKTANLVLGEGFGIPAICVDTHVHRISNRFGVVHTKTPEETEFALREILPKKHWIRYNTFLVAFGQNVCKPISPLCSACRVRKYCKRVNVTRAR</sequence>
<comment type="cofactor">
    <cofactor evidence="11">
        <name>[4Fe-4S] cluster</name>
        <dbReference type="ChEBI" id="CHEBI:49883"/>
    </cofactor>
    <text evidence="11">Binds 1 [4Fe-4S] cluster.</text>
</comment>
<dbReference type="PROSITE" id="PS00764">
    <property type="entry name" value="ENDONUCLEASE_III_1"/>
    <property type="match status" value="1"/>
</dbReference>
<dbReference type="GO" id="GO:0006289">
    <property type="term" value="P:nucleotide-excision repair"/>
    <property type="evidence" value="ECO:0007669"/>
    <property type="project" value="TreeGrafter"/>
</dbReference>
<reference evidence="13 14" key="1">
    <citation type="journal article" date="2016" name="Nat. Commun.">
        <title>Thousands of microbial genomes shed light on interconnected biogeochemical processes in an aquifer system.</title>
        <authorList>
            <person name="Anantharaman K."/>
            <person name="Brown C.T."/>
            <person name="Hug L.A."/>
            <person name="Sharon I."/>
            <person name="Castelle C.J."/>
            <person name="Probst A.J."/>
            <person name="Thomas B.C."/>
            <person name="Singh A."/>
            <person name="Wilkins M.J."/>
            <person name="Karaoz U."/>
            <person name="Brodie E.L."/>
            <person name="Williams K.H."/>
            <person name="Hubbard S.S."/>
            <person name="Banfield J.F."/>
        </authorList>
    </citation>
    <scope>NUCLEOTIDE SEQUENCE [LARGE SCALE GENOMIC DNA]</scope>
</reference>
<dbReference type="PANTHER" id="PTHR43286">
    <property type="entry name" value="ENDONUCLEASE III-LIKE PROTEIN 1"/>
    <property type="match status" value="1"/>
</dbReference>
<dbReference type="GO" id="GO:0046872">
    <property type="term" value="F:metal ion binding"/>
    <property type="evidence" value="ECO:0007669"/>
    <property type="project" value="UniProtKB-KW"/>
</dbReference>
<keyword evidence="13" id="KW-0540">Nuclease</keyword>
<dbReference type="Pfam" id="PF00633">
    <property type="entry name" value="HHH"/>
    <property type="match status" value="1"/>
</dbReference>
<dbReference type="Proteomes" id="UP000179243">
    <property type="component" value="Unassembled WGS sequence"/>
</dbReference>
<dbReference type="GO" id="GO:0000703">
    <property type="term" value="F:oxidized pyrimidine nucleobase lesion DNA N-glycosylase activity"/>
    <property type="evidence" value="ECO:0007669"/>
    <property type="project" value="TreeGrafter"/>
</dbReference>
<gene>
    <name evidence="11" type="primary">nth</name>
    <name evidence="13" type="ORF">A2519_04895</name>
</gene>
<evidence type="ECO:0000256" key="6">
    <source>
        <dbReference type="ARBA" id="ARBA00023004"/>
    </source>
</evidence>
<evidence type="ECO:0000256" key="4">
    <source>
        <dbReference type="ARBA" id="ARBA00022763"/>
    </source>
</evidence>
<comment type="similarity">
    <text evidence="1 11">Belongs to the Nth/MutY family.</text>
</comment>
<feature type="binding site" evidence="11">
    <location>
        <position position="200"/>
    </location>
    <ligand>
        <name>[4Fe-4S] cluster</name>
        <dbReference type="ChEBI" id="CHEBI:49883"/>
    </ligand>
</feature>
<keyword evidence="13" id="KW-0255">Endonuclease</keyword>
<evidence type="ECO:0000313" key="13">
    <source>
        <dbReference type="EMBL" id="OGK07085.1"/>
    </source>
</evidence>
<dbReference type="FunFam" id="1.10.340.30:FF:000001">
    <property type="entry name" value="Endonuclease III"/>
    <property type="match status" value="1"/>
</dbReference>
<evidence type="ECO:0000256" key="3">
    <source>
        <dbReference type="ARBA" id="ARBA00022723"/>
    </source>
</evidence>
<comment type="function">
    <text evidence="11">DNA repair enzyme that has both DNA N-glycosylase activity and AP-lyase activity. The DNA N-glycosylase activity releases various damaged pyrimidines from DNA by cleaving the N-glycosidic bond, leaving an AP (apurinic/apyrimidinic) site. The AP-lyase activity cleaves the phosphodiester bond 3' to the AP site by a beta-elimination, leaving a 3'-terminal unsaturated sugar and a product with a terminal 5'-phosphate.</text>
</comment>
<dbReference type="GO" id="GO:0140078">
    <property type="term" value="F:class I DNA-(apurinic or apyrimidinic site) endonuclease activity"/>
    <property type="evidence" value="ECO:0007669"/>
    <property type="project" value="UniProtKB-EC"/>
</dbReference>
<dbReference type="HAMAP" id="MF_00942">
    <property type="entry name" value="Nth"/>
    <property type="match status" value="1"/>
</dbReference>
<dbReference type="InterPro" id="IPR000445">
    <property type="entry name" value="HhH_motif"/>
</dbReference>
<evidence type="ECO:0000256" key="2">
    <source>
        <dbReference type="ARBA" id="ARBA00022485"/>
    </source>
</evidence>
<dbReference type="CDD" id="cd00056">
    <property type="entry name" value="ENDO3c"/>
    <property type="match status" value="1"/>
</dbReference>
<keyword evidence="7 11" id="KW-0411">Iron-sulfur</keyword>
<feature type="binding site" evidence="11">
    <location>
        <position position="194"/>
    </location>
    <ligand>
        <name>[4Fe-4S] cluster</name>
        <dbReference type="ChEBI" id="CHEBI:49883"/>
    </ligand>
</feature>
<evidence type="ECO:0000256" key="1">
    <source>
        <dbReference type="ARBA" id="ARBA00008343"/>
    </source>
</evidence>
<evidence type="ECO:0000256" key="8">
    <source>
        <dbReference type="ARBA" id="ARBA00023204"/>
    </source>
</evidence>
<organism evidence="13 14">
    <name type="scientific">Candidatus Raymondbacteria bacterium RIFOXYD12_FULL_49_13</name>
    <dbReference type="NCBI Taxonomy" id="1817890"/>
    <lineage>
        <taxon>Bacteria</taxon>
        <taxon>Raymondiibacteriota</taxon>
    </lineage>
</organism>
<evidence type="ECO:0000259" key="12">
    <source>
        <dbReference type="SMART" id="SM00478"/>
    </source>
</evidence>